<dbReference type="Proteomes" id="UP000187203">
    <property type="component" value="Unassembled WGS sequence"/>
</dbReference>
<reference evidence="2" key="1">
    <citation type="submission" date="2013-09" db="EMBL/GenBank/DDBJ databases">
        <title>Corchorus olitorius genome sequencing.</title>
        <authorList>
            <person name="Alam M."/>
            <person name="Haque M.S."/>
            <person name="Islam M.S."/>
            <person name="Emdad E.M."/>
            <person name="Islam M.M."/>
            <person name="Ahmed B."/>
            <person name="Halim A."/>
            <person name="Hossen Q.M.M."/>
            <person name="Hossain M.Z."/>
            <person name="Ahmed R."/>
            <person name="Khan M.M."/>
            <person name="Islam R."/>
            <person name="Rashid M.M."/>
            <person name="Khan S.A."/>
            <person name="Rahman M.S."/>
            <person name="Alam M."/>
            <person name="Yahiya A.S."/>
            <person name="Khan M.S."/>
            <person name="Azam M.S."/>
            <person name="Haque T."/>
            <person name="Lashkar M.Z.H."/>
            <person name="Akhand A.I."/>
            <person name="Morshed G."/>
            <person name="Roy S."/>
            <person name="Uddin K.S."/>
            <person name="Rabeya T."/>
            <person name="Hossain A.S."/>
            <person name="Chowdhury A."/>
            <person name="Snigdha A.R."/>
            <person name="Mortoza M.S."/>
            <person name="Matin S.A."/>
            <person name="Hoque S.M.E."/>
            <person name="Islam M.K."/>
            <person name="Roy D.K."/>
            <person name="Haider R."/>
            <person name="Moosa M.M."/>
            <person name="Elias S.M."/>
            <person name="Hasan A.M."/>
            <person name="Jahan S."/>
            <person name="Shafiuddin M."/>
            <person name="Mahmood N."/>
            <person name="Shommy N.S."/>
        </authorList>
    </citation>
    <scope>NUCLEOTIDE SEQUENCE [LARGE SCALE GENOMIC DNA]</scope>
    <source>
        <strain evidence="2">cv. O-4</strain>
    </source>
</reference>
<proteinExistence type="predicted"/>
<accession>A0A1R3IEA7</accession>
<comment type="caution">
    <text evidence="1">The sequence shown here is derived from an EMBL/GenBank/DDBJ whole genome shotgun (WGS) entry which is preliminary data.</text>
</comment>
<evidence type="ECO:0000313" key="1">
    <source>
        <dbReference type="EMBL" id="OMO80919.1"/>
    </source>
</evidence>
<protein>
    <submittedName>
        <fullName evidence="1">Uncharacterized protein</fullName>
    </submittedName>
</protein>
<keyword evidence="2" id="KW-1185">Reference proteome</keyword>
<name>A0A1R3IEA7_9ROSI</name>
<evidence type="ECO:0000313" key="2">
    <source>
        <dbReference type="Proteomes" id="UP000187203"/>
    </source>
</evidence>
<dbReference type="EMBL" id="AWUE01018364">
    <property type="protein sequence ID" value="OMO80919.1"/>
    <property type="molecule type" value="Genomic_DNA"/>
</dbReference>
<dbReference type="AlphaFoldDB" id="A0A1R3IEA7"/>
<organism evidence="1 2">
    <name type="scientific">Corchorus olitorius</name>
    <dbReference type="NCBI Taxonomy" id="93759"/>
    <lineage>
        <taxon>Eukaryota</taxon>
        <taxon>Viridiplantae</taxon>
        <taxon>Streptophyta</taxon>
        <taxon>Embryophyta</taxon>
        <taxon>Tracheophyta</taxon>
        <taxon>Spermatophyta</taxon>
        <taxon>Magnoliopsida</taxon>
        <taxon>eudicotyledons</taxon>
        <taxon>Gunneridae</taxon>
        <taxon>Pentapetalae</taxon>
        <taxon>rosids</taxon>
        <taxon>malvids</taxon>
        <taxon>Malvales</taxon>
        <taxon>Malvaceae</taxon>
        <taxon>Grewioideae</taxon>
        <taxon>Apeibeae</taxon>
        <taxon>Corchorus</taxon>
    </lineage>
</organism>
<gene>
    <name evidence="1" type="ORF">COLO4_23863</name>
</gene>
<sequence>MGIGGQKWLKCQRCYTMSVGAENAISVTSLVSGAKNG</sequence>